<evidence type="ECO:0000256" key="2">
    <source>
        <dbReference type="SAM" id="MobiDB-lite"/>
    </source>
</evidence>
<dbReference type="PANTHER" id="PTHR22767">
    <property type="entry name" value="N-TERMINAL ACETYLTRANSFERASE-RELATED"/>
    <property type="match status" value="1"/>
</dbReference>
<feature type="region of interest" description="Disordered" evidence="2">
    <location>
        <begin position="739"/>
        <end position="760"/>
    </location>
</feature>
<evidence type="ECO:0000256" key="1">
    <source>
        <dbReference type="ARBA" id="ARBA00006298"/>
    </source>
</evidence>
<evidence type="ECO:0000313" key="4">
    <source>
        <dbReference type="Proteomes" id="UP000076738"/>
    </source>
</evidence>
<dbReference type="Proteomes" id="UP000076738">
    <property type="component" value="Unassembled WGS sequence"/>
</dbReference>
<sequence>MDPLEERQLKPIYAALETNSLKSALQHCNKLLKKRPNWDVVKALKALALQRGLKTDEASALCDEILKNKPSDESTLLALNLTLRPLGRHQDIVTLYDDAFKRHPDNEEIGAQAFLAMIKVRSWKTAQQVGLKLWKTVKHDRYLYWYLMSVTQQAADPETPDAMRKVLLNVAARYLATADVPSWVATDRFYLHISVLLGLDDVETARQLMKSQKGEELCRNSLALEQTRAELAQKVSDWEGERRRARGKIEQGDFNWTIYLALLDSTFVAPPSVNGQAVPPDGEAEKKPDAMEELPPVPERVSEAQAVFSKLVASVGRKERAPSLGLLELEKRVRAQQIASGSPALVDQMTVYLEKFSEKPCCFDDLKPYVEALDEKELVKWTDHLRSWTPDVTTLQALETTMNIQKLLRYRQTIEGDLAPEKEAEQAFAYLKLYRDALPLGKDLRPVELQPADDFSFLAAQALIGAWSLDHQLKYLLQAVCVLEYGLQKSEKAYPLRLLLICLYRLLGASSLCLEHYRATNVRTVQHDTLSWLVLNRATTFSTCASGDISYLTECLEASAIYADNWTETGEMITKAFQYEKYSQIPDFLNFEELIENSLQRDLIRIEHLRMTLTHELLNNVEMLGIPQEIQDLELNLQRKSNPDNRDFSIIPNLQPLGQDILRQTELGPQSKVAWVNVFSKIYLRSLRGLSNVHIAPESFTSSIEGSEEFTKAERAVITLSDDLLEWLAPIAALPAERDSKAANGHSNSTESGSKTLFETEPTKEVALEASKRVTQFFDDQWAEMQKLVEVDALPWEILHIASIALEGFVLVDLVTYPFKVPSGRAKKGDPVFQSVKTVRQHAVDALRKFSDELTRLSHDCGSKPLADFEALCAPLVKDAEFKPDFVHRVGKKLFESRKKMMEGMAKGIVRRCT</sequence>
<evidence type="ECO:0000313" key="3">
    <source>
        <dbReference type="EMBL" id="KZO97767.1"/>
    </source>
</evidence>
<dbReference type="EMBL" id="KV417278">
    <property type="protein sequence ID" value="KZO97767.1"/>
    <property type="molecule type" value="Genomic_DNA"/>
</dbReference>
<name>A0A167NJ35_CALVF</name>
<dbReference type="STRING" id="1330018.A0A167NJ35"/>
<protein>
    <recommendedName>
        <fullName evidence="5">Actin cytoskeleton organization protein</fullName>
    </recommendedName>
</protein>
<dbReference type="GO" id="GO:0031416">
    <property type="term" value="C:NatB complex"/>
    <property type="evidence" value="ECO:0007669"/>
    <property type="project" value="TreeGrafter"/>
</dbReference>
<organism evidence="3 4">
    <name type="scientific">Calocera viscosa (strain TUFC12733)</name>
    <dbReference type="NCBI Taxonomy" id="1330018"/>
    <lineage>
        <taxon>Eukaryota</taxon>
        <taxon>Fungi</taxon>
        <taxon>Dikarya</taxon>
        <taxon>Basidiomycota</taxon>
        <taxon>Agaricomycotina</taxon>
        <taxon>Dacrymycetes</taxon>
        <taxon>Dacrymycetales</taxon>
        <taxon>Dacrymycetaceae</taxon>
        <taxon>Calocera</taxon>
    </lineage>
</organism>
<reference evidence="3 4" key="1">
    <citation type="journal article" date="2016" name="Mol. Biol. Evol.">
        <title>Comparative Genomics of Early-Diverging Mushroom-Forming Fungi Provides Insights into the Origins of Lignocellulose Decay Capabilities.</title>
        <authorList>
            <person name="Nagy L.G."/>
            <person name="Riley R."/>
            <person name="Tritt A."/>
            <person name="Adam C."/>
            <person name="Daum C."/>
            <person name="Floudas D."/>
            <person name="Sun H."/>
            <person name="Yadav J.S."/>
            <person name="Pangilinan J."/>
            <person name="Larsson K.H."/>
            <person name="Matsuura K."/>
            <person name="Barry K."/>
            <person name="Labutti K."/>
            <person name="Kuo R."/>
            <person name="Ohm R.A."/>
            <person name="Bhattacharya S.S."/>
            <person name="Shirouzu T."/>
            <person name="Yoshinaga Y."/>
            <person name="Martin F.M."/>
            <person name="Grigoriev I.V."/>
            <person name="Hibbett D.S."/>
        </authorList>
    </citation>
    <scope>NUCLEOTIDE SEQUENCE [LARGE SCALE GENOMIC DNA]</scope>
    <source>
        <strain evidence="3 4">TUFC12733</strain>
    </source>
</reference>
<dbReference type="InterPro" id="IPR019183">
    <property type="entry name" value="NAA25_NatB_aux_su"/>
</dbReference>
<dbReference type="InterPro" id="IPR011990">
    <property type="entry name" value="TPR-like_helical_dom_sf"/>
</dbReference>
<dbReference type="Pfam" id="PF09797">
    <property type="entry name" value="NatB_MDM20"/>
    <property type="match status" value="1"/>
</dbReference>
<dbReference type="PANTHER" id="PTHR22767:SF3">
    <property type="entry name" value="N-ALPHA-ACETYLTRANSFERASE 25, NATB AUXILIARY SUBUNIT"/>
    <property type="match status" value="1"/>
</dbReference>
<feature type="compositionally biased region" description="Polar residues" evidence="2">
    <location>
        <begin position="745"/>
        <end position="757"/>
    </location>
</feature>
<proteinExistence type="inferred from homology"/>
<dbReference type="Gene3D" id="1.25.40.1040">
    <property type="match status" value="1"/>
</dbReference>
<accession>A0A167NJ35</accession>
<dbReference type="AlphaFoldDB" id="A0A167NJ35"/>
<dbReference type="SUPFAM" id="SSF48452">
    <property type="entry name" value="TPR-like"/>
    <property type="match status" value="1"/>
</dbReference>
<evidence type="ECO:0008006" key="5">
    <source>
        <dbReference type="Google" id="ProtNLM"/>
    </source>
</evidence>
<dbReference type="OrthoDB" id="1874341at2759"/>
<comment type="similarity">
    <text evidence="1">Belongs to the MDM20/NAA25 family.</text>
</comment>
<keyword evidence="4" id="KW-1185">Reference proteome</keyword>
<gene>
    <name evidence="3" type="ORF">CALVIDRAFT_60044</name>
</gene>